<accession>A0A1S8CQC8</accession>
<dbReference type="Gene3D" id="3.40.30.10">
    <property type="entry name" value="Glutaredoxin"/>
    <property type="match status" value="1"/>
</dbReference>
<dbReference type="InterPro" id="IPR050824">
    <property type="entry name" value="Thiol_disulfide_DsbA"/>
</dbReference>
<evidence type="ECO:0000259" key="1">
    <source>
        <dbReference type="Pfam" id="PF13462"/>
    </source>
</evidence>
<protein>
    <recommendedName>
        <fullName evidence="1">Thioredoxin-like fold domain-containing protein</fullName>
    </recommendedName>
</protein>
<evidence type="ECO:0000313" key="2">
    <source>
        <dbReference type="EMBL" id="ONG37364.1"/>
    </source>
</evidence>
<name>A0A1S8CQC8_9GAMM</name>
<proteinExistence type="predicted"/>
<dbReference type="PANTHER" id="PTHR35891:SF3">
    <property type="entry name" value="THIOL:DISULFIDE INTERCHANGE PROTEIN DSBL"/>
    <property type="match status" value="1"/>
</dbReference>
<dbReference type="PANTHER" id="PTHR35891">
    <property type="entry name" value="THIOL:DISULFIDE INTERCHANGE PROTEIN DSBA"/>
    <property type="match status" value="1"/>
</dbReference>
<dbReference type="Pfam" id="PF13462">
    <property type="entry name" value="Thioredoxin_4"/>
    <property type="match status" value="1"/>
</dbReference>
<keyword evidence="3" id="KW-1185">Reference proteome</keyword>
<dbReference type="InterPro" id="IPR012336">
    <property type="entry name" value="Thioredoxin-like_fold"/>
</dbReference>
<organism evidence="2 3">
    <name type="scientific">Alkanindiges hydrocarboniclasticus</name>
    <dbReference type="NCBI Taxonomy" id="1907941"/>
    <lineage>
        <taxon>Bacteria</taxon>
        <taxon>Pseudomonadati</taxon>
        <taxon>Pseudomonadota</taxon>
        <taxon>Gammaproteobacteria</taxon>
        <taxon>Moraxellales</taxon>
        <taxon>Moraxellaceae</taxon>
        <taxon>Alkanindiges</taxon>
    </lineage>
</organism>
<evidence type="ECO:0000313" key="3">
    <source>
        <dbReference type="Proteomes" id="UP000192132"/>
    </source>
</evidence>
<dbReference type="EMBL" id="MLCN01000055">
    <property type="protein sequence ID" value="ONG37364.1"/>
    <property type="molecule type" value="Genomic_DNA"/>
</dbReference>
<gene>
    <name evidence="2" type="ORF">BKE30_14630</name>
</gene>
<reference evidence="2 3" key="1">
    <citation type="submission" date="2016-10" db="EMBL/GenBank/DDBJ databases">
        <title>Draft Genome sequence of Alkanindiges sp. strain H1.</title>
        <authorList>
            <person name="Subhash Y."/>
            <person name="Lee S."/>
        </authorList>
    </citation>
    <scope>NUCLEOTIDE SEQUENCE [LARGE SCALE GENOMIC DNA]</scope>
    <source>
        <strain evidence="2 3">H1</strain>
    </source>
</reference>
<sequence length="218" mass="24568">MNLFGQFKKGSVAVFVALALNSVALESYAEAIDTENVYATVNVSSDQKLVRYFFSYTCPYCRKYDSSMSRWGKTLPKPMRFIRTPVITDNENSVTGAYGYYTVLQAMPTKLDAYQDTVYTNIQDRGLSADDLNTYLISAIQIGIPRDLFIRTWKLDSTRNLVNNASILGSKYNVRRTPTIGVGGKYSFDPEILNSGSLDLYTFSNVMVSKYIQERGSF</sequence>
<feature type="domain" description="Thioredoxin-like fold" evidence="1">
    <location>
        <begin position="50"/>
        <end position="185"/>
    </location>
</feature>
<dbReference type="AlphaFoldDB" id="A0A1S8CQC8"/>
<dbReference type="RefSeq" id="WP_076879328.1">
    <property type="nucleotide sequence ID" value="NZ_MLCN01000055.1"/>
</dbReference>
<dbReference type="OrthoDB" id="9784896at2"/>
<dbReference type="Proteomes" id="UP000192132">
    <property type="component" value="Unassembled WGS sequence"/>
</dbReference>
<comment type="caution">
    <text evidence="2">The sequence shown here is derived from an EMBL/GenBank/DDBJ whole genome shotgun (WGS) entry which is preliminary data.</text>
</comment>
<dbReference type="SUPFAM" id="SSF52833">
    <property type="entry name" value="Thioredoxin-like"/>
    <property type="match status" value="1"/>
</dbReference>
<dbReference type="STRING" id="1907941.BKE30_14630"/>
<dbReference type="InterPro" id="IPR036249">
    <property type="entry name" value="Thioredoxin-like_sf"/>
</dbReference>